<dbReference type="SUPFAM" id="SSF53756">
    <property type="entry name" value="UDP-Glycosyltransferase/glycogen phosphorylase"/>
    <property type="match status" value="1"/>
</dbReference>
<evidence type="ECO:0000259" key="1">
    <source>
        <dbReference type="Pfam" id="PF22772"/>
    </source>
</evidence>
<name>A0A9P1PYQ9_YEREN</name>
<dbReference type="AlphaFoldDB" id="A0A9P1PYQ9"/>
<dbReference type="Pfam" id="PF22772">
    <property type="entry name" value="WsaF_C"/>
    <property type="match status" value="1"/>
</dbReference>
<evidence type="ECO:0000313" key="3">
    <source>
        <dbReference type="Proteomes" id="UP000041356"/>
    </source>
</evidence>
<dbReference type="Gene3D" id="3.40.50.2000">
    <property type="entry name" value="Glycogen Phosphorylase B"/>
    <property type="match status" value="1"/>
</dbReference>
<dbReference type="Gene3D" id="3.40.50.11090">
    <property type="match status" value="1"/>
</dbReference>
<proteinExistence type="predicted"/>
<feature type="domain" description="WsaF C-terminal" evidence="1">
    <location>
        <begin position="231"/>
        <end position="329"/>
    </location>
</feature>
<protein>
    <recommendedName>
        <fullName evidence="1">WsaF C-terminal domain-containing protein</fullName>
    </recommendedName>
</protein>
<comment type="caution">
    <text evidence="2">The sequence shown here is derived from an EMBL/GenBank/DDBJ whole genome shotgun (WGS) entry which is preliminary data.</text>
</comment>
<evidence type="ECO:0000313" key="2">
    <source>
        <dbReference type="EMBL" id="CNG37486.1"/>
    </source>
</evidence>
<reference evidence="2 3" key="1">
    <citation type="submission" date="2015-03" db="EMBL/GenBank/DDBJ databases">
        <authorList>
            <consortium name="Pathogen Informatics"/>
            <person name="Murphy D."/>
        </authorList>
    </citation>
    <scope>NUCLEOTIDE SEQUENCE [LARGE SCALE GENOMIC DNA]</scope>
    <source>
        <strain evidence="2 3">IP27818</strain>
    </source>
</reference>
<dbReference type="Proteomes" id="UP000041356">
    <property type="component" value="Unassembled WGS sequence"/>
</dbReference>
<organism evidence="2 3">
    <name type="scientific">Yersinia enterocolitica</name>
    <dbReference type="NCBI Taxonomy" id="630"/>
    <lineage>
        <taxon>Bacteria</taxon>
        <taxon>Pseudomonadati</taxon>
        <taxon>Pseudomonadota</taxon>
        <taxon>Gammaproteobacteria</taxon>
        <taxon>Enterobacterales</taxon>
        <taxon>Yersiniaceae</taxon>
        <taxon>Yersinia</taxon>
    </lineage>
</organism>
<dbReference type="RefSeq" id="WP_050132095.1">
    <property type="nucleotide sequence ID" value="NZ_CP107099.1"/>
</dbReference>
<dbReference type="InterPro" id="IPR055050">
    <property type="entry name" value="WsaF_C"/>
</dbReference>
<dbReference type="EMBL" id="CPZF01000012">
    <property type="protein sequence ID" value="CNG37486.1"/>
    <property type="molecule type" value="Genomic_DNA"/>
</dbReference>
<accession>A0A9P1PYQ9</accession>
<sequence>MFNKIRKVTSSILSIIFPYRKVKYYDGININSNIILENKTLIENMRDNNDLQKTNSCVWFLPKLINIHAGGTATIFKIANELSIRNSCINYFIFQTNVTSSWKKNIIKYYPNLKFEIITLSQGQKSIKDIPYSDVAFCTFWTTAYSLVSYNKCKKKFYLLQDDERLFYPSGSESVLVEGSYTFGFYGITNSHVIKSSYQAISNAATLKYMPGINSSLLKISDYKPSNNPTKIVVYGRPSNSRNVFELLANVLSSIAIELGNRVKISIVGEDFSQKDYKLPPEINILGNVSNTDDIISLYSDADIGISYISTPTISYQQLDILSAGRCLVSIKNGEIENIFNKDEVVFVSNYPEIMKEEIIDLINDKERIARTALNGRIAVRELDWDKTLSNICNFIETI</sequence>
<gene>
    <name evidence="2" type="ORF">ERS137939_03899</name>
</gene>